<dbReference type="AlphaFoldDB" id="A0A178IFE0"/>
<keyword evidence="3" id="KW-1185">Reference proteome</keyword>
<organism evidence="2 3">
    <name type="scientific">Termitidicoccus mucosus</name>
    <dbReference type="NCBI Taxonomy" id="1184151"/>
    <lineage>
        <taxon>Bacteria</taxon>
        <taxon>Pseudomonadati</taxon>
        <taxon>Verrucomicrobiota</taxon>
        <taxon>Opitutia</taxon>
        <taxon>Opitutales</taxon>
        <taxon>Opitutaceae</taxon>
        <taxon>Termitidicoccus</taxon>
    </lineage>
</organism>
<reference evidence="2 3" key="1">
    <citation type="submission" date="2016-01" db="EMBL/GenBank/DDBJ databases">
        <title>High potential of lignocellulose degradation of a new Verrucomicrobia species.</title>
        <authorList>
            <person name="Wang Y."/>
            <person name="Shi Y."/>
            <person name="Qiu Z."/>
            <person name="Liu S."/>
            <person name="Yang H."/>
        </authorList>
    </citation>
    <scope>NUCLEOTIDE SEQUENCE [LARGE SCALE GENOMIC DNA]</scope>
    <source>
        <strain evidence="2 3">TSB47</strain>
    </source>
</reference>
<sequence>MFAPLDIFRPLRDAQVRAAQEQQLFSGCDWLRVATIVQFLSALYPVYLWISLEWPGHRNTSEPVVNLLRISALCLLGLGLVFLLLSWWAKYAPFRAAVIGLALFLACNVLVAVALPHHFIDGAASRLLVLLGLLMAVRTGYRRRRPA</sequence>
<evidence type="ECO:0000313" key="3">
    <source>
        <dbReference type="Proteomes" id="UP000078486"/>
    </source>
</evidence>
<comment type="caution">
    <text evidence="2">The sequence shown here is derived from an EMBL/GenBank/DDBJ whole genome shotgun (WGS) entry which is preliminary data.</text>
</comment>
<keyword evidence="1" id="KW-0812">Transmembrane</keyword>
<feature type="transmembrane region" description="Helical" evidence="1">
    <location>
        <begin position="123"/>
        <end position="141"/>
    </location>
</feature>
<feature type="transmembrane region" description="Helical" evidence="1">
    <location>
        <begin position="70"/>
        <end position="89"/>
    </location>
</feature>
<proteinExistence type="predicted"/>
<gene>
    <name evidence="2" type="ORF">AW736_16530</name>
</gene>
<dbReference type="EMBL" id="LRRQ01000127">
    <property type="protein sequence ID" value="OAM88448.1"/>
    <property type="molecule type" value="Genomic_DNA"/>
</dbReference>
<dbReference type="RefSeq" id="WP_068771401.1">
    <property type="nucleotide sequence ID" value="NZ_CP109796.1"/>
</dbReference>
<keyword evidence="1" id="KW-0472">Membrane</keyword>
<accession>A0A178IFE0</accession>
<protein>
    <submittedName>
        <fullName evidence="2">Uncharacterized protein</fullName>
    </submittedName>
</protein>
<dbReference type="OrthoDB" id="196517at2"/>
<keyword evidence="1" id="KW-1133">Transmembrane helix</keyword>
<dbReference type="STRING" id="1184151.AW736_16530"/>
<feature type="transmembrane region" description="Helical" evidence="1">
    <location>
        <begin position="30"/>
        <end position="50"/>
    </location>
</feature>
<name>A0A178IFE0_9BACT</name>
<dbReference type="Proteomes" id="UP000078486">
    <property type="component" value="Unassembled WGS sequence"/>
</dbReference>
<feature type="transmembrane region" description="Helical" evidence="1">
    <location>
        <begin position="96"/>
        <end position="117"/>
    </location>
</feature>
<evidence type="ECO:0000256" key="1">
    <source>
        <dbReference type="SAM" id="Phobius"/>
    </source>
</evidence>
<evidence type="ECO:0000313" key="2">
    <source>
        <dbReference type="EMBL" id="OAM88448.1"/>
    </source>
</evidence>